<dbReference type="RefSeq" id="WP_339403936.1">
    <property type="nucleotide sequence ID" value="NZ_JBBGAZ010000006.1"/>
</dbReference>
<protein>
    <recommendedName>
        <fullName evidence="4">TMhelix containing protein</fullName>
    </recommendedName>
</protein>
<keyword evidence="1" id="KW-0472">Membrane</keyword>
<name>A0ABU8QI67_9RHOB</name>
<accession>A0ABU8QI67</accession>
<dbReference type="Proteomes" id="UP001368270">
    <property type="component" value="Unassembled WGS sequence"/>
</dbReference>
<feature type="transmembrane region" description="Helical" evidence="1">
    <location>
        <begin position="20"/>
        <end position="41"/>
    </location>
</feature>
<organism evidence="2 3">
    <name type="scientific">Cognatishimia coralii</name>
    <dbReference type="NCBI Taxonomy" id="3083254"/>
    <lineage>
        <taxon>Bacteria</taxon>
        <taxon>Pseudomonadati</taxon>
        <taxon>Pseudomonadota</taxon>
        <taxon>Alphaproteobacteria</taxon>
        <taxon>Rhodobacterales</taxon>
        <taxon>Paracoccaceae</taxon>
        <taxon>Cognatishimia</taxon>
    </lineage>
</organism>
<keyword evidence="1" id="KW-0812">Transmembrane</keyword>
<keyword evidence="1" id="KW-1133">Transmembrane helix</keyword>
<keyword evidence="3" id="KW-1185">Reference proteome</keyword>
<evidence type="ECO:0008006" key="4">
    <source>
        <dbReference type="Google" id="ProtNLM"/>
    </source>
</evidence>
<dbReference type="EMBL" id="JBBGAZ010000006">
    <property type="protein sequence ID" value="MEJ5219115.1"/>
    <property type="molecule type" value="Genomic_DNA"/>
</dbReference>
<sequence length="95" mass="10496">MKCPTKEIDVFFIRLGKAAAWFLLIMALIPLGFGFFGAFFVEDTVAYAHRYFGASDTGEMIDEGFRWLGISIGFGIAAEIGRAVVAPDEYEEESS</sequence>
<proteinExistence type="predicted"/>
<evidence type="ECO:0000256" key="1">
    <source>
        <dbReference type="SAM" id="Phobius"/>
    </source>
</evidence>
<gene>
    <name evidence="2" type="ORF">WG622_12740</name>
</gene>
<comment type="caution">
    <text evidence="2">The sequence shown here is derived from an EMBL/GenBank/DDBJ whole genome shotgun (WGS) entry which is preliminary data.</text>
</comment>
<reference evidence="2 3" key="1">
    <citation type="submission" date="2024-03" db="EMBL/GenBank/DDBJ databases">
        <title>Cognatishimia coralii sp. nov., a marine bacterium isolated from coral surrounding seawater.</title>
        <authorList>
            <person name="Liu X."/>
            <person name="Liu S."/>
            <person name="Sun H."/>
            <person name="Zhang Y."/>
        </authorList>
    </citation>
    <scope>NUCLEOTIDE SEQUENCE [LARGE SCALE GENOMIC DNA]</scope>
    <source>
        <strain evidence="2 3">D5M38</strain>
    </source>
</reference>
<evidence type="ECO:0000313" key="2">
    <source>
        <dbReference type="EMBL" id="MEJ5219115.1"/>
    </source>
</evidence>
<evidence type="ECO:0000313" key="3">
    <source>
        <dbReference type="Proteomes" id="UP001368270"/>
    </source>
</evidence>